<dbReference type="Proteomes" id="UP000291142">
    <property type="component" value="Unassembled WGS sequence"/>
</dbReference>
<evidence type="ECO:0000313" key="1">
    <source>
        <dbReference type="EMBL" id="TBN02732.1"/>
    </source>
</evidence>
<dbReference type="EMBL" id="SIRT01000009">
    <property type="protein sequence ID" value="TBN02732.1"/>
    <property type="molecule type" value="Genomic_DNA"/>
</dbReference>
<keyword evidence="2" id="KW-1185">Reference proteome</keyword>
<gene>
    <name evidence="1" type="ORF">EYD45_11445</name>
</gene>
<dbReference type="OrthoDB" id="1493159at2"/>
<reference evidence="1 2" key="1">
    <citation type="submission" date="2019-02" db="EMBL/GenBank/DDBJ databases">
        <title>Hyunsoonleella sp., isolated from marine sediment.</title>
        <authorList>
            <person name="Liu B.-T."/>
        </authorList>
    </citation>
    <scope>NUCLEOTIDE SEQUENCE [LARGE SCALE GENOMIC DNA]</scope>
    <source>
        <strain evidence="1 2">T58</strain>
    </source>
</reference>
<comment type="caution">
    <text evidence="1">The sequence shown here is derived from an EMBL/GenBank/DDBJ whole genome shotgun (WGS) entry which is preliminary data.</text>
</comment>
<protein>
    <submittedName>
        <fullName evidence="1">Uncharacterized protein</fullName>
    </submittedName>
</protein>
<sequence length="147" mass="16699">MIKKISFFVVCIFCFFNTQCDEDEVVVDFDNLCDDTVIIDEGLYNNLISDSFLLSKVEIIDDCLNIELGASGCDGSTWEFRLVDSGAVAESLPEQRYLKFQFVNKEDCLAAFERNVSFNLKPLQIDNGVNKVILNIEGWESSLTYSY</sequence>
<name>A0A4Q9FEY5_9FLAO</name>
<dbReference type="AlphaFoldDB" id="A0A4Q9FEY5"/>
<proteinExistence type="predicted"/>
<organism evidence="1 2">
    <name type="scientific">Hyunsoonleella flava</name>
    <dbReference type="NCBI Taxonomy" id="2527939"/>
    <lineage>
        <taxon>Bacteria</taxon>
        <taxon>Pseudomonadati</taxon>
        <taxon>Bacteroidota</taxon>
        <taxon>Flavobacteriia</taxon>
        <taxon>Flavobacteriales</taxon>
        <taxon>Flavobacteriaceae</taxon>
    </lineage>
</organism>
<accession>A0A4Q9FEY5</accession>
<dbReference type="RefSeq" id="WP_130964685.1">
    <property type="nucleotide sequence ID" value="NZ_SIRT01000009.1"/>
</dbReference>
<evidence type="ECO:0000313" key="2">
    <source>
        <dbReference type="Proteomes" id="UP000291142"/>
    </source>
</evidence>